<name>A0A6A9V117_9ACTN</name>
<evidence type="ECO:0000313" key="4">
    <source>
        <dbReference type="Proteomes" id="UP000435304"/>
    </source>
</evidence>
<sequence length="56" mass="6297">MEIELSPDWSPLVLVLVLALACVLLYLGMRRQMKRLDANWSPQSPTSPDPDDTTRG</sequence>
<dbReference type="RefSeq" id="WP_156609685.1">
    <property type="nucleotide sequence ID" value="NZ_WPCU01000005.1"/>
</dbReference>
<keyword evidence="4" id="KW-1185">Reference proteome</keyword>
<proteinExistence type="predicted"/>
<feature type="transmembrane region" description="Helical" evidence="2">
    <location>
        <begin position="12"/>
        <end position="29"/>
    </location>
</feature>
<evidence type="ECO:0000313" key="3">
    <source>
        <dbReference type="EMBL" id="MVA76320.1"/>
    </source>
</evidence>
<feature type="region of interest" description="Disordered" evidence="1">
    <location>
        <begin position="37"/>
        <end position="56"/>
    </location>
</feature>
<keyword evidence="2" id="KW-0472">Membrane</keyword>
<protein>
    <submittedName>
        <fullName evidence="3">Uncharacterized protein</fullName>
    </submittedName>
</protein>
<evidence type="ECO:0000256" key="2">
    <source>
        <dbReference type="SAM" id="Phobius"/>
    </source>
</evidence>
<keyword evidence="2" id="KW-1133">Transmembrane helix</keyword>
<reference evidence="3 4" key="1">
    <citation type="submission" date="2019-12" db="EMBL/GenBank/DDBJ databases">
        <title>Auraticoccus cholistani sp. nov., an actinomycete isolated from soil of Cholistan desert.</title>
        <authorList>
            <person name="Cheema M.T."/>
        </authorList>
    </citation>
    <scope>NUCLEOTIDE SEQUENCE [LARGE SCALE GENOMIC DNA]</scope>
    <source>
        <strain evidence="3 4">F435</strain>
    </source>
</reference>
<dbReference type="AlphaFoldDB" id="A0A6A9V117"/>
<keyword evidence="2" id="KW-0812">Transmembrane</keyword>
<dbReference type="Proteomes" id="UP000435304">
    <property type="component" value="Unassembled WGS sequence"/>
</dbReference>
<dbReference type="EMBL" id="WPCU01000005">
    <property type="protein sequence ID" value="MVA76320.1"/>
    <property type="molecule type" value="Genomic_DNA"/>
</dbReference>
<accession>A0A6A9V117</accession>
<comment type="caution">
    <text evidence="3">The sequence shown here is derived from an EMBL/GenBank/DDBJ whole genome shotgun (WGS) entry which is preliminary data.</text>
</comment>
<gene>
    <name evidence="3" type="ORF">GC722_09830</name>
</gene>
<organism evidence="3 4">
    <name type="scientific">Auraticoccus cholistanensis</name>
    <dbReference type="NCBI Taxonomy" id="2656650"/>
    <lineage>
        <taxon>Bacteria</taxon>
        <taxon>Bacillati</taxon>
        <taxon>Actinomycetota</taxon>
        <taxon>Actinomycetes</taxon>
        <taxon>Propionibacteriales</taxon>
        <taxon>Propionibacteriaceae</taxon>
        <taxon>Auraticoccus</taxon>
    </lineage>
</organism>
<evidence type="ECO:0000256" key="1">
    <source>
        <dbReference type="SAM" id="MobiDB-lite"/>
    </source>
</evidence>